<dbReference type="PATRIC" id="fig|947033.5.peg.2188"/>
<keyword evidence="2" id="KW-1185">Reference proteome</keyword>
<dbReference type="EMBL" id="LNYY01000019">
    <property type="protein sequence ID" value="KTD68905.1"/>
    <property type="molecule type" value="Genomic_DNA"/>
</dbReference>
<reference evidence="1 2" key="1">
    <citation type="submission" date="2015-11" db="EMBL/GenBank/DDBJ databases">
        <title>Genomic analysis of 38 Legionella species identifies large and diverse effector repertoires.</title>
        <authorList>
            <person name="Burstein D."/>
            <person name="Amaro F."/>
            <person name="Zusman T."/>
            <person name="Lifshitz Z."/>
            <person name="Cohen O."/>
            <person name="Gilbert J.A."/>
            <person name="Pupko T."/>
            <person name="Shuman H.A."/>
            <person name="Segal G."/>
        </authorList>
    </citation>
    <scope>NUCLEOTIDE SEQUENCE [LARGE SCALE GENOMIC DNA]</scope>
    <source>
        <strain evidence="1 2">IMVS3376</strain>
    </source>
</reference>
<organism evidence="1 2">
    <name type="scientific">Legionella steelei</name>
    <dbReference type="NCBI Taxonomy" id="947033"/>
    <lineage>
        <taxon>Bacteria</taxon>
        <taxon>Pseudomonadati</taxon>
        <taxon>Pseudomonadota</taxon>
        <taxon>Gammaproteobacteria</taxon>
        <taxon>Legionellales</taxon>
        <taxon>Legionellaceae</taxon>
        <taxon>Legionella</taxon>
    </lineage>
</organism>
<dbReference type="OrthoDB" id="5653929at2"/>
<name>A0A0W0ZIT7_9GAMM</name>
<dbReference type="Proteomes" id="UP000054926">
    <property type="component" value="Unassembled WGS sequence"/>
</dbReference>
<protein>
    <submittedName>
        <fullName evidence="1">Uncharacterized protein</fullName>
    </submittedName>
</protein>
<evidence type="ECO:0000313" key="2">
    <source>
        <dbReference type="Proteomes" id="UP000054926"/>
    </source>
</evidence>
<sequence>MKIYFQNITFQGSPLIWELDEKTHKATCLLYCIKKESYSRFEPKIDLEMFKKFPGVIIDDGAVIIKDVRTFTEAYQSLEHLNKLKDTIVQPKAAILRQQSTFFQYRKDKALEGSTLFSTRNNIRRHSASAATLTLYARIILDELIKNDHENSSLWGDTVAYETYFEKKTSNDAKARGAILLQSATSLNIMVQYKKNHRLYPLKSQLIQEIRGLLDVLDPIYISWCTEKMTHTNRKAVFDYFQNAVLEAMLNGKLNNKATEFETPELDQLNPALREYAIGKARALRAEVMLMKFNVLINSELTPELALNEKEAKKVLPKITSFRNFVLKQPIEVIEDIKQKLKKIADLVIQSGIVEESNLKLSMQLNQELSSKAPVVMNFYSFQNLLNIQLNKQLTTHKKELIPDLVTKVAKETIIQINKTFTQEHSQYIAPLSNVVDSDFYLCQECADQLAVELAEIKLKHPKDEKKVLAYSHAVADKVVNLLQHQVHKLSPTDHKVTATSSMSLM</sequence>
<gene>
    <name evidence="1" type="ORF">Lste_2063</name>
</gene>
<evidence type="ECO:0000313" key="1">
    <source>
        <dbReference type="EMBL" id="KTD68905.1"/>
    </source>
</evidence>
<dbReference type="STRING" id="947033.Lste_2063"/>
<proteinExistence type="predicted"/>
<dbReference type="AlphaFoldDB" id="A0A0W0ZIT7"/>
<accession>A0A0W0ZIT7</accession>
<comment type="caution">
    <text evidence="1">The sequence shown here is derived from an EMBL/GenBank/DDBJ whole genome shotgun (WGS) entry which is preliminary data.</text>
</comment>